<dbReference type="Pfam" id="PF00072">
    <property type="entry name" value="Response_reg"/>
    <property type="match status" value="1"/>
</dbReference>
<dbReference type="PROSITE" id="PS50110">
    <property type="entry name" value="RESPONSE_REGULATORY"/>
    <property type="match status" value="1"/>
</dbReference>
<proteinExistence type="predicted"/>
<reference evidence="8" key="2">
    <citation type="submission" date="2023-01" db="EMBL/GenBank/DDBJ databases">
        <title>Draft genome sequence of Maritalea porphyrae strain NBRC 107169.</title>
        <authorList>
            <person name="Sun Q."/>
            <person name="Mori K."/>
        </authorList>
    </citation>
    <scope>NUCLEOTIDE SEQUENCE</scope>
    <source>
        <strain evidence="8">NBRC 107169</strain>
    </source>
</reference>
<evidence type="ECO:0000256" key="4">
    <source>
        <dbReference type="PROSITE-ProRule" id="PRU00169"/>
    </source>
</evidence>
<evidence type="ECO:0000313" key="8">
    <source>
        <dbReference type="EMBL" id="GLQ19017.1"/>
    </source>
</evidence>
<evidence type="ECO:0000256" key="3">
    <source>
        <dbReference type="ARBA" id="ARBA00023163"/>
    </source>
</evidence>
<feature type="domain" description="OmpR/PhoB-type" evidence="7">
    <location>
        <begin position="124"/>
        <end position="220"/>
    </location>
</feature>
<feature type="DNA-binding region" description="OmpR/PhoB-type" evidence="5">
    <location>
        <begin position="124"/>
        <end position="220"/>
    </location>
</feature>
<organism evidence="8 9">
    <name type="scientific">Maritalea porphyrae</name>
    <dbReference type="NCBI Taxonomy" id="880732"/>
    <lineage>
        <taxon>Bacteria</taxon>
        <taxon>Pseudomonadati</taxon>
        <taxon>Pseudomonadota</taxon>
        <taxon>Alphaproteobacteria</taxon>
        <taxon>Hyphomicrobiales</taxon>
        <taxon>Devosiaceae</taxon>
        <taxon>Maritalea</taxon>
    </lineage>
</organism>
<feature type="domain" description="Response regulatory" evidence="6">
    <location>
        <begin position="2"/>
        <end position="116"/>
    </location>
</feature>
<feature type="modified residue" description="4-aspartylphosphate" evidence="4">
    <location>
        <position position="51"/>
    </location>
</feature>
<dbReference type="RefSeq" id="WP_284366317.1">
    <property type="nucleotide sequence ID" value="NZ_BSNI01000002.1"/>
</dbReference>
<dbReference type="EMBL" id="BSNI01000002">
    <property type="protein sequence ID" value="GLQ19017.1"/>
    <property type="molecule type" value="Genomic_DNA"/>
</dbReference>
<keyword evidence="1" id="KW-0805">Transcription regulation</keyword>
<reference evidence="8" key="1">
    <citation type="journal article" date="2014" name="Int. J. Syst. Evol. Microbiol.">
        <title>Complete genome of a new Firmicutes species belonging to the dominant human colonic microbiota ('Ruminococcus bicirculans') reveals two chromosomes and a selective capacity to utilize plant glucans.</title>
        <authorList>
            <consortium name="NISC Comparative Sequencing Program"/>
            <person name="Wegmann U."/>
            <person name="Louis P."/>
            <person name="Goesmann A."/>
            <person name="Henrissat B."/>
            <person name="Duncan S.H."/>
            <person name="Flint H.J."/>
        </authorList>
    </citation>
    <scope>NUCLEOTIDE SEQUENCE</scope>
    <source>
        <strain evidence="8">NBRC 107169</strain>
    </source>
</reference>
<gene>
    <name evidence="8" type="primary">tctD</name>
    <name evidence="8" type="ORF">GCM10007879_32660</name>
</gene>
<dbReference type="Proteomes" id="UP001161405">
    <property type="component" value="Unassembled WGS sequence"/>
</dbReference>
<dbReference type="InterPro" id="IPR011006">
    <property type="entry name" value="CheY-like_superfamily"/>
</dbReference>
<name>A0ABQ5UV81_9HYPH</name>
<dbReference type="SMART" id="SM00448">
    <property type="entry name" value="REC"/>
    <property type="match status" value="1"/>
</dbReference>
<evidence type="ECO:0000256" key="1">
    <source>
        <dbReference type="ARBA" id="ARBA00023015"/>
    </source>
</evidence>
<dbReference type="PANTHER" id="PTHR48111:SF67">
    <property type="entry name" value="TRANSCRIPTIONAL REGULATORY PROTEIN TCTD"/>
    <property type="match status" value="1"/>
</dbReference>
<dbReference type="InterPro" id="IPR001789">
    <property type="entry name" value="Sig_transdc_resp-reg_receiver"/>
</dbReference>
<keyword evidence="4" id="KW-0597">Phosphoprotein</keyword>
<evidence type="ECO:0000259" key="6">
    <source>
        <dbReference type="PROSITE" id="PS50110"/>
    </source>
</evidence>
<comment type="caution">
    <text evidence="8">The sequence shown here is derived from an EMBL/GenBank/DDBJ whole genome shotgun (WGS) entry which is preliminary data.</text>
</comment>
<evidence type="ECO:0000256" key="2">
    <source>
        <dbReference type="ARBA" id="ARBA00023125"/>
    </source>
</evidence>
<dbReference type="PANTHER" id="PTHR48111">
    <property type="entry name" value="REGULATOR OF RPOS"/>
    <property type="match status" value="1"/>
</dbReference>
<dbReference type="InterPro" id="IPR001867">
    <property type="entry name" value="OmpR/PhoB-type_DNA-bd"/>
</dbReference>
<dbReference type="Gene3D" id="1.10.10.10">
    <property type="entry name" value="Winged helix-like DNA-binding domain superfamily/Winged helix DNA-binding domain"/>
    <property type="match status" value="1"/>
</dbReference>
<dbReference type="PROSITE" id="PS51755">
    <property type="entry name" value="OMPR_PHOB"/>
    <property type="match status" value="1"/>
</dbReference>
<dbReference type="Gene3D" id="3.40.50.2300">
    <property type="match status" value="1"/>
</dbReference>
<protein>
    <submittedName>
        <fullName evidence="8">DNA-binding response regulator</fullName>
    </submittedName>
</protein>
<dbReference type="SMART" id="SM00862">
    <property type="entry name" value="Trans_reg_C"/>
    <property type="match status" value="1"/>
</dbReference>
<dbReference type="InterPro" id="IPR036388">
    <property type="entry name" value="WH-like_DNA-bd_sf"/>
</dbReference>
<evidence type="ECO:0000313" key="9">
    <source>
        <dbReference type="Proteomes" id="UP001161405"/>
    </source>
</evidence>
<keyword evidence="3" id="KW-0804">Transcription</keyword>
<dbReference type="SUPFAM" id="SSF52172">
    <property type="entry name" value="CheY-like"/>
    <property type="match status" value="1"/>
</dbReference>
<accession>A0ABQ5UV81</accession>
<keyword evidence="2 5" id="KW-0238">DNA-binding</keyword>
<dbReference type="GO" id="GO:0003677">
    <property type="term" value="F:DNA binding"/>
    <property type="evidence" value="ECO:0007669"/>
    <property type="project" value="UniProtKB-KW"/>
</dbReference>
<dbReference type="InterPro" id="IPR039420">
    <property type="entry name" value="WalR-like"/>
</dbReference>
<keyword evidence="9" id="KW-1185">Reference proteome</keyword>
<sequence>MRFLLVEDNLQLAKALKERFALEGHVVDHAEDLSDAMTSTSTVAYDLILLDIMLPDGDGRSFLKTHRGKAERTPVIVLTARSEVSDRVGLLDLGADDYITKPFDFAELEARCRAVLRRQGGSVNNAREFADLVFDPTTGSLKVSGEERGLRNRELRLLEVFFGSPGQIFSKTYLMDRLFSFDEDVSENAIEVYVGRLRKKLEGSQARIETVRGLGYRMIQQS</sequence>
<evidence type="ECO:0000259" key="7">
    <source>
        <dbReference type="PROSITE" id="PS51755"/>
    </source>
</evidence>
<evidence type="ECO:0000256" key="5">
    <source>
        <dbReference type="PROSITE-ProRule" id="PRU01091"/>
    </source>
</evidence>
<dbReference type="CDD" id="cd00383">
    <property type="entry name" value="trans_reg_C"/>
    <property type="match status" value="1"/>
</dbReference>
<dbReference type="Gene3D" id="6.10.250.690">
    <property type="match status" value="1"/>
</dbReference>
<dbReference type="Pfam" id="PF00486">
    <property type="entry name" value="Trans_reg_C"/>
    <property type="match status" value="1"/>
</dbReference>